<comment type="caution">
    <text evidence="1">The sequence shown here is derived from an EMBL/GenBank/DDBJ whole genome shotgun (WGS) entry which is preliminary data.</text>
</comment>
<evidence type="ECO:0000313" key="2">
    <source>
        <dbReference type="Proteomes" id="UP001189756"/>
    </source>
</evidence>
<name>A0AAD2BSJ2_9RALS</name>
<dbReference type="EMBL" id="CATZAZ010000017">
    <property type="protein sequence ID" value="CAJ0807558.1"/>
    <property type="molecule type" value="Genomic_DNA"/>
</dbReference>
<evidence type="ECO:0000313" key="1">
    <source>
        <dbReference type="EMBL" id="CAJ0807558.1"/>
    </source>
</evidence>
<reference evidence="1" key="1">
    <citation type="submission" date="2023-07" db="EMBL/GenBank/DDBJ databases">
        <authorList>
            <person name="Peeters C."/>
        </authorList>
    </citation>
    <scope>NUCLEOTIDE SEQUENCE</scope>
    <source>
        <strain evidence="1">R-77560</strain>
    </source>
</reference>
<organism evidence="1 2">
    <name type="scientific">Ralstonia thomasii</name>
    <dbReference type="NCBI Taxonomy" id="3058596"/>
    <lineage>
        <taxon>Bacteria</taxon>
        <taxon>Pseudomonadati</taxon>
        <taxon>Pseudomonadota</taxon>
        <taxon>Betaproteobacteria</taxon>
        <taxon>Burkholderiales</taxon>
        <taxon>Burkholderiaceae</taxon>
        <taxon>Ralstonia</taxon>
    </lineage>
</organism>
<dbReference type="RefSeq" id="WP_316685535.1">
    <property type="nucleotide sequence ID" value="NZ_CATZAZ010000017.1"/>
</dbReference>
<dbReference type="Proteomes" id="UP001189756">
    <property type="component" value="Unassembled WGS sequence"/>
</dbReference>
<proteinExistence type="predicted"/>
<accession>A0AAD2BSJ2</accession>
<gene>
    <name evidence="1" type="ORF">R77560_04592</name>
</gene>
<protein>
    <submittedName>
        <fullName evidence="1">Uncharacterized protein</fullName>
    </submittedName>
</protein>
<sequence length="202" mass="23278">MTATSTVTVNALPDTEGVTMCLDAATHLYRLLARYNWCLACPDEFRQRWGMFWPKLRWCERALVRLCLAAQGYRRVGHKLRTNSPIEGMDVSEFHRPQRIPAHVEEEFNRVLGTFYASLMTVVEIEDLWASEFPRVVAEVGVDLRTWFLNPEDFVPWAVFGRVRRSLRARAWSATDAQHAAATLAGALHGRLYEKERERCGH</sequence>
<dbReference type="AlphaFoldDB" id="A0AAD2BSJ2"/>